<dbReference type="EMBL" id="QWKH01000028">
    <property type="protein sequence ID" value="NBI34441.1"/>
    <property type="molecule type" value="Genomic_DNA"/>
</dbReference>
<evidence type="ECO:0000259" key="8">
    <source>
        <dbReference type="Pfam" id="PF23016"/>
    </source>
</evidence>
<name>A0A7C9JDG1_9BACT</name>
<dbReference type="InterPro" id="IPR014776">
    <property type="entry name" value="4pyrrole_Mease_sub2"/>
</dbReference>
<dbReference type="PIRSF" id="PIRSF005917">
    <property type="entry name" value="MTase_YraL"/>
    <property type="match status" value="1"/>
</dbReference>
<comment type="subcellular location">
    <subcellularLocation>
        <location evidence="6">Cytoplasm</location>
    </subcellularLocation>
</comment>
<evidence type="ECO:0000256" key="2">
    <source>
        <dbReference type="ARBA" id="ARBA00022552"/>
    </source>
</evidence>
<comment type="catalytic activity">
    <reaction evidence="6">
        <text>cytidine(1402) in 16S rRNA + S-adenosyl-L-methionine = 2'-O-methylcytidine(1402) in 16S rRNA + S-adenosyl-L-homocysteine + H(+)</text>
        <dbReference type="Rhea" id="RHEA:42924"/>
        <dbReference type="Rhea" id="RHEA-COMP:10285"/>
        <dbReference type="Rhea" id="RHEA-COMP:10286"/>
        <dbReference type="ChEBI" id="CHEBI:15378"/>
        <dbReference type="ChEBI" id="CHEBI:57856"/>
        <dbReference type="ChEBI" id="CHEBI:59789"/>
        <dbReference type="ChEBI" id="CHEBI:74495"/>
        <dbReference type="ChEBI" id="CHEBI:82748"/>
        <dbReference type="EC" id="2.1.1.198"/>
    </reaction>
</comment>
<dbReference type="InterPro" id="IPR053910">
    <property type="entry name" value="RsmI_HTH"/>
</dbReference>
<keyword evidence="5 6" id="KW-0949">S-adenosyl-L-methionine</keyword>
<dbReference type="Pfam" id="PF23016">
    <property type="entry name" value="RsmI_C"/>
    <property type="match status" value="1"/>
</dbReference>
<feature type="domain" description="RsmI HTH" evidence="8">
    <location>
        <begin position="268"/>
        <end position="306"/>
    </location>
</feature>
<dbReference type="CDD" id="cd11648">
    <property type="entry name" value="RsmI"/>
    <property type="match status" value="1"/>
</dbReference>
<protein>
    <recommendedName>
        <fullName evidence="6">Ribosomal RNA small subunit methyltransferase I</fullName>
        <ecNumber evidence="6">2.1.1.198</ecNumber>
    </recommendedName>
    <alternativeName>
        <fullName evidence="6">16S rRNA 2'-O-ribose C1402 methyltransferase</fullName>
    </alternativeName>
    <alternativeName>
        <fullName evidence="6">rRNA (cytidine-2'-O-)-methyltransferase RsmI</fullName>
    </alternativeName>
</protein>
<dbReference type="Gene3D" id="3.30.950.10">
    <property type="entry name" value="Methyltransferase, Cobalt-precorrin-4 Transmethylase, Domain 2"/>
    <property type="match status" value="1"/>
</dbReference>
<evidence type="ECO:0000256" key="3">
    <source>
        <dbReference type="ARBA" id="ARBA00022603"/>
    </source>
</evidence>
<evidence type="ECO:0000256" key="6">
    <source>
        <dbReference type="HAMAP-Rule" id="MF_01877"/>
    </source>
</evidence>
<feature type="domain" description="Tetrapyrrole methylase" evidence="7">
    <location>
        <begin position="22"/>
        <end position="220"/>
    </location>
</feature>
<dbReference type="GO" id="GO:0005737">
    <property type="term" value="C:cytoplasm"/>
    <property type="evidence" value="ECO:0007669"/>
    <property type="project" value="UniProtKB-SubCell"/>
</dbReference>
<dbReference type="InterPro" id="IPR000878">
    <property type="entry name" value="4pyrrol_Mease"/>
</dbReference>
<dbReference type="AlphaFoldDB" id="A0A7C9JDG1"/>
<dbReference type="GO" id="GO:0070677">
    <property type="term" value="F:rRNA (cytosine-2'-O-)-methyltransferase activity"/>
    <property type="evidence" value="ECO:0007669"/>
    <property type="project" value="UniProtKB-UniRule"/>
</dbReference>
<evidence type="ECO:0000256" key="5">
    <source>
        <dbReference type="ARBA" id="ARBA00022691"/>
    </source>
</evidence>
<keyword evidence="1 6" id="KW-0963">Cytoplasm</keyword>
<dbReference type="PANTHER" id="PTHR46111:SF1">
    <property type="entry name" value="RIBOSOMAL RNA SMALL SUBUNIT METHYLTRANSFERASE I"/>
    <property type="match status" value="1"/>
</dbReference>
<sequence length="311" mass="32807">MSGSAQGATNAVPGDGTGAGRLVVCPTPLGNLGDMTARSRDALAAADVVCAEDTRVTGKLLAALGIKNKLERLDEATMRQRAEGLVERMASGQVVAYCSDAGMPGVSDPGMHLVRLARAAGVAVEVLPGPTAAATAYVASGTEFARFFFGGFFPRKRGEQQALLDSVASLDAALIFYESPNRLVEVLAVLAERFPCREACVCRELTKVHEEVVRDTLPQLASLFAERARAFETGEPGAAGIKGEIALVVDGPSECETQAAMERSLASAEDRVRQLLAQGVRSKDAARQLSQEFGIPKNDAYQLVLEAGRNN</sequence>
<dbReference type="Pfam" id="PF00590">
    <property type="entry name" value="TP_methylase"/>
    <property type="match status" value="1"/>
</dbReference>
<dbReference type="InterPro" id="IPR035996">
    <property type="entry name" value="4pyrrol_Methylase_sf"/>
</dbReference>
<dbReference type="SUPFAM" id="SSF53790">
    <property type="entry name" value="Tetrapyrrole methylase"/>
    <property type="match status" value="1"/>
</dbReference>
<dbReference type="PANTHER" id="PTHR46111">
    <property type="entry name" value="RIBOSOMAL RNA SMALL SUBUNIT METHYLTRANSFERASE I"/>
    <property type="match status" value="1"/>
</dbReference>
<evidence type="ECO:0000256" key="1">
    <source>
        <dbReference type="ARBA" id="ARBA00022490"/>
    </source>
</evidence>
<dbReference type="InterPro" id="IPR008189">
    <property type="entry name" value="rRNA_ssu_MeTfrase_I"/>
</dbReference>
<comment type="caution">
    <text evidence="9">The sequence shown here is derived from an EMBL/GenBank/DDBJ whole genome shotgun (WGS) entry which is preliminary data.</text>
</comment>
<dbReference type="EC" id="2.1.1.198" evidence="6"/>
<keyword evidence="4 6" id="KW-0808">Transferase</keyword>
<comment type="function">
    <text evidence="6">Catalyzes the 2'-O-methylation of the ribose of cytidine 1402 (C1402) in 16S rRNA.</text>
</comment>
<keyword evidence="3 6" id="KW-0489">Methyltransferase</keyword>
<evidence type="ECO:0000256" key="4">
    <source>
        <dbReference type="ARBA" id="ARBA00022679"/>
    </source>
</evidence>
<gene>
    <name evidence="6 9" type="primary">rsmI</name>
    <name evidence="9" type="ORF">D1639_05225</name>
</gene>
<dbReference type="HAMAP" id="MF_01877">
    <property type="entry name" value="16SrRNA_methyltr_I"/>
    <property type="match status" value="1"/>
</dbReference>
<accession>A0A7C9JDG1</accession>
<comment type="similarity">
    <text evidence="6">Belongs to the methyltransferase superfamily. RsmI family.</text>
</comment>
<keyword evidence="2 6" id="KW-0698">rRNA processing</keyword>
<dbReference type="NCBIfam" id="TIGR00096">
    <property type="entry name" value="16S rRNA (cytidine(1402)-2'-O)-methyltransferase"/>
    <property type="match status" value="1"/>
</dbReference>
<organism evidence="9">
    <name type="scientific">Muribaculaceae bacterium Z82</name>
    <dbReference type="NCBI Taxonomy" id="2304548"/>
    <lineage>
        <taxon>Bacteria</taxon>
        <taxon>Pseudomonadati</taxon>
        <taxon>Bacteroidota</taxon>
        <taxon>Bacteroidia</taxon>
        <taxon>Bacteroidales</taxon>
        <taxon>Muribaculaceae</taxon>
    </lineage>
</organism>
<proteinExistence type="inferred from homology"/>
<dbReference type="PROSITE" id="PS01296">
    <property type="entry name" value="RSMI"/>
    <property type="match status" value="1"/>
</dbReference>
<evidence type="ECO:0000259" key="7">
    <source>
        <dbReference type="Pfam" id="PF00590"/>
    </source>
</evidence>
<evidence type="ECO:0000313" key="9">
    <source>
        <dbReference type="EMBL" id="NBI34441.1"/>
    </source>
</evidence>
<dbReference type="Gene3D" id="3.40.1010.10">
    <property type="entry name" value="Cobalt-precorrin-4 Transmethylase, Domain 1"/>
    <property type="match status" value="1"/>
</dbReference>
<dbReference type="InterPro" id="IPR018063">
    <property type="entry name" value="SAM_MeTrfase_RsmI_CS"/>
</dbReference>
<reference evidence="9" key="1">
    <citation type="submission" date="2018-08" db="EMBL/GenBank/DDBJ databases">
        <title>Murine metabolic-syndrome-specific gut microbial biobank.</title>
        <authorList>
            <person name="Liu C."/>
        </authorList>
    </citation>
    <scope>NUCLEOTIDE SEQUENCE [LARGE SCALE GENOMIC DNA]</scope>
    <source>
        <strain evidence="9">Z82</strain>
    </source>
</reference>
<dbReference type="InterPro" id="IPR014777">
    <property type="entry name" value="4pyrrole_Mease_sub1"/>
</dbReference>